<dbReference type="AlphaFoldDB" id="A0A2V4N3I0"/>
<dbReference type="InterPro" id="IPR001387">
    <property type="entry name" value="Cro/C1-type_HTH"/>
</dbReference>
<organism evidence="2 3">
    <name type="scientific">Litorivita pollutaquae</name>
    <dbReference type="NCBI Taxonomy" id="2200892"/>
    <lineage>
        <taxon>Bacteria</taxon>
        <taxon>Pseudomonadati</taxon>
        <taxon>Pseudomonadota</taxon>
        <taxon>Alphaproteobacteria</taxon>
        <taxon>Rhodobacterales</taxon>
        <taxon>Paracoccaceae</taxon>
        <taxon>Litorivita</taxon>
    </lineage>
</organism>
<feature type="domain" description="HTH cro/C1-type" evidence="1">
    <location>
        <begin position="38"/>
        <end position="78"/>
    </location>
</feature>
<dbReference type="Proteomes" id="UP000248012">
    <property type="component" value="Unassembled WGS sequence"/>
</dbReference>
<evidence type="ECO:0000259" key="1">
    <source>
        <dbReference type="PROSITE" id="PS50943"/>
    </source>
</evidence>
<proteinExistence type="predicted"/>
<dbReference type="GO" id="GO:0003677">
    <property type="term" value="F:DNA binding"/>
    <property type="evidence" value="ECO:0007669"/>
    <property type="project" value="InterPro"/>
</dbReference>
<dbReference type="OrthoDB" id="8902678at2"/>
<dbReference type="CDD" id="cd00093">
    <property type="entry name" value="HTH_XRE"/>
    <property type="match status" value="1"/>
</dbReference>
<sequence length="272" mass="31095">MSEKVQNRDRHVDPVELRGIFGENLRSLSRNYPSVAGLCRDLGINRTQFNRYLSGESFPRPDVLHRICNFFDVDARILLEPVENLSPISAGLLSHPEIAEYVGHGSTNLPETEFPSGFYRFSRRAFIDNSLYARGLLYVTRKDGYTLMRGFEPKKAMLHQGLKATKDAREFRGLVLRQEEGIAALVSHRHAMTCTYNFLSKVTSFQANFFEGYATRTVRESVTGRRATRMVYEHLGNQTGEILTTARTAGICNREDLSPFHLRLLRPDEQFQ</sequence>
<evidence type="ECO:0000313" key="3">
    <source>
        <dbReference type="Proteomes" id="UP000248012"/>
    </source>
</evidence>
<dbReference type="PROSITE" id="PS50943">
    <property type="entry name" value="HTH_CROC1"/>
    <property type="match status" value="1"/>
</dbReference>
<comment type="caution">
    <text evidence="2">The sequence shown here is derived from an EMBL/GenBank/DDBJ whole genome shotgun (WGS) entry which is preliminary data.</text>
</comment>
<dbReference type="Gene3D" id="1.10.260.40">
    <property type="entry name" value="lambda repressor-like DNA-binding domains"/>
    <property type="match status" value="1"/>
</dbReference>
<gene>
    <name evidence="2" type="ORF">DI396_05665</name>
</gene>
<dbReference type="InterPro" id="IPR010982">
    <property type="entry name" value="Lambda_DNA-bd_dom_sf"/>
</dbReference>
<evidence type="ECO:0000313" key="2">
    <source>
        <dbReference type="EMBL" id="PYC48462.1"/>
    </source>
</evidence>
<dbReference type="Pfam" id="PF13443">
    <property type="entry name" value="HTH_26"/>
    <property type="match status" value="1"/>
</dbReference>
<dbReference type="RefSeq" id="WP_110795197.1">
    <property type="nucleotide sequence ID" value="NZ_KZ826482.1"/>
</dbReference>
<name>A0A2V4N3I0_9RHOB</name>
<dbReference type="EMBL" id="QFVT01000003">
    <property type="protein sequence ID" value="PYC48462.1"/>
    <property type="molecule type" value="Genomic_DNA"/>
</dbReference>
<protein>
    <submittedName>
        <fullName evidence="2">Transcriptional regulator</fullName>
    </submittedName>
</protein>
<reference evidence="2 3" key="1">
    <citation type="submission" date="2018-05" db="EMBL/GenBank/DDBJ databases">
        <title>Oceanovita maritima gen. nov., sp. nov., a marine bacterium in the family Rhodobacteraceae isolated from surface seawater of Lundu port Xiamen, China.</title>
        <authorList>
            <person name="Hetharua B.H."/>
            <person name="Min D."/>
            <person name="Liao H."/>
            <person name="Tian Y."/>
        </authorList>
    </citation>
    <scope>NUCLEOTIDE SEQUENCE [LARGE SCALE GENOMIC DNA]</scope>
    <source>
        <strain evidence="2 3">FSX-11</strain>
    </source>
</reference>
<keyword evidence="3" id="KW-1185">Reference proteome</keyword>
<accession>A0A2V4N3I0</accession>
<dbReference type="SUPFAM" id="SSF47413">
    <property type="entry name" value="lambda repressor-like DNA-binding domains"/>
    <property type="match status" value="1"/>
</dbReference>